<dbReference type="EMBL" id="PUIB01000011">
    <property type="protein sequence ID" value="PQO38602.1"/>
    <property type="molecule type" value="Genomic_DNA"/>
</dbReference>
<protein>
    <submittedName>
        <fullName evidence="2">Uncharacterized protein</fullName>
    </submittedName>
</protein>
<accession>A0A2S8G2C1</accession>
<organism evidence="2 3">
    <name type="scientific">Blastopirellula marina</name>
    <dbReference type="NCBI Taxonomy" id="124"/>
    <lineage>
        <taxon>Bacteria</taxon>
        <taxon>Pseudomonadati</taxon>
        <taxon>Planctomycetota</taxon>
        <taxon>Planctomycetia</taxon>
        <taxon>Pirellulales</taxon>
        <taxon>Pirellulaceae</taxon>
        <taxon>Blastopirellula</taxon>
    </lineage>
</organism>
<feature type="compositionally biased region" description="Basic and acidic residues" evidence="1">
    <location>
        <begin position="1"/>
        <end position="13"/>
    </location>
</feature>
<reference evidence="2 3" key="1">
    <citation type="submission" date="2018-02" db="EMBL/GenBank/DDBJ databases">
        <title>Comparative genomes isolates from brazilian mangrove.</title>
        <authorList>
            <person name="Araujo J.E."/>
            <person name="Taketani R.G."/>
            <person name="Silva M.C.P."/>
            <person name="Loureco M.V."/>
            <person name="Andreote F.D."/>
        </authorList>
    </citation>
    <scope>NUCLEOTIDE SEQUENCE [LARGE SCALE GENOMIC DNA]</scope>
    <source>
        <strain evidence="2 3">NAP PRIS-MGV</strain>
    </source>
</reference>
<name>A0A2S8G2C1_9BACT</name>
<sequence>MFCDAKEKSRTSAEDLENEMETADQLVQHASELLEILERGEPFSPEDLTDLVHHVELFCEHFPPGEEVPRTVARLLTELVPALDAVSQNYDGVDAERIQETASNLFVIMLEKL</sequence>
<dbReference type="Proteomes" id="UP000239388">
    <property type="component" value="Unassembled WGS sequence"/>
</dbReference>
<dbReference type="AlphaFoldDB" id="A0A2S8G2C1"/>
<gene>
    <name evidence="2" type="ORF">C5Y98_11180</name>
</gene>
<evidence type="ECO:0000313" key="2">
    <source>
        <dbReference type="EMBL" id="PQO38602.1"/>
    </source>
</evidence>
<comment type="caution">
    <text evidence="2">The sequence shown here is derived from an EMBL/GenBank/DDBJ whole genome shotgun (WGS) entry which is preliminary data.</text>
</comment>
<evidence type="ECO:0000313" key="3">
    <source>
        <dbReference type="Proteomes" id="UP000239388"/>
    </source>
</evidence>
<feature type="region of interest" description="Disordered" evidence="1">
    <location>
        <begin position="1"/>
        <end position="20"/>
    </location>
</feature>
<evidence type="ECO:0000256" key="1">
    <source>
        <dbReference type="SAM" id="MobiDB-lite"/>
    </source>
</evidence>
<proteinExistence type="predicted"/>